<sequence>MGRHIPRTTHRLEKERTFRRILRVGWKKTQKTVTRGSMRDASTLSQSPSSLLFSEKTDYNNAVSEIEPSPFCMPVAPRTRVG</sequence>
<comment type="caution">
    <text evidence="1">The sequence shown here is derived from an EMBL/GenBank/DDBJ whole genome shotgun (WGS) entry which is preliminary data.</text>
</comment>
<dbReference type="AlphaFoldDB" id="A0AAV4QTY1"/>
<keyword evidence="2" id="KW-1185">Reference proteome</keyword>
<accession>A0AAV4QTY1</accession>
<proteinExistence type="predicted"/>
<gene>
    <name evidence="1" type="ORF">CEXT_748141</name>
</gene>
<protein>
    <submittedName>
        <fullName evidence="1">Uncharacterized protein</fullName>
    </submittedName>
</protein>
<name>A0AAV4QTY1_CAEEX</name>
<organism evidence="1 2">
    <name type="scientific">Caerostris extrusa</name>
    <name type="common">Bark spider</name>
    <name type="synonym">Caerostris bankana</name>
    <dbReference type="NCBI Taxonomy" id="172846"/>
    <lineage>
        <taxon>Eukaryota</taxon>
        <taxon>Metazoa</taxon>
        <taxon>Ecdysozoa</taxon>
        <taxon>Arthropoda</taxon>
        <taxon>Chelicerata</taxon>
        <taxon>Arachnida</taxon>
        <taxon>Araneae</taxon>
        <taxon>Araneomorphae</taxon>
        <taxon>Entelegynae</taxon>
        <taxon>Araneoidea</taxon>
        <taxon>Araneidae</taxon>
        <taxon>Caerostris</taxon>
    </lineage>
</organism>
<dbReference type="Proteomes" id="UP001054945">
    <property type="component" value="Unassembled WGS sequence"/>
</dbReference>
<dbReference type="EMBL" id="BPLR01006660">
    <property type="protein sequence ID" value="GIY11570.1"/>
    <property type="molecule type" value="Genomic_DNA"/>
</dbReference>
<evidence type="ECO:0000313" key="2">
    <source>
        <dbReference type="Proteomes" id="UP001054945"/>
    </source>
</evidence>
<evidence type="ECO:0000313" key="1">
    <source>
        <dbReference type="EMBL" id="GIY11570.1"/>
    </source>
</evidence>
<reference evidence="1 2" key="1">
    <citation type="submission" date="2021-06" db="EMBL/GenBank/DDBJ databases">
        <title>Caerostris extrusa draft genome.</title>
        <authorList>
            <person name="Kono N."/>
            <person name="Arakawa K."/>
        </authorList>
    </citation>
    <scope>NUCLEOTIDE SEQUENCE [LARGE SCALE GENOMIC DNA]</scope>
</reference>